<dbReference type="EMBL" id="JAVREO010000008">
    <property type="protein sequence ID" value="MDT0267558.1"/>
    <property type="molecule type" value="Genomic_DNA"/>
</dbReference>
<dbReference type="InterPro" id="IPR000086">
    <property type="entry name" value="NUDIX_hydrolase_dom"/>
</dbReference>
<dbReference type="Gene3D" id="3.90.79.10">
    <property type="entry name" value="Nucleoside Triphosphate Pyrophosphohydrolase"/>
    <property type="match status" value="1"/>
</dbReference>
<keyword evidence="6" id="KW-1185">Reference proteome</keyword>
<name>A0ABU2JRE9_9ACTN</name>
<dbReference type="InterPro" id="IPR020084">
    <property type="entry name" value="NUDIX_hydrolase_CS"/>
</dbReference>
<reference evidence="6" key="1">
    <citation type="submission" date="2023-07" db="EMBL/GenBank/DDBJ databases">
        <title>30 novel species of actinomycetes from the DSMZ collection.</title>
        <authorList>
            <person name="Nouioui I."/>
        </authorList>
    </citation>
    <scope>NUCLEOTIDE SEQUENCE [LARGE SCALE GENOMIC DNA]</scope>
    <source>
        <strain evidence="6">DSM 44915</strain>
    </source>
</reference>
<dbReference type="Proteomes" id="UP001183410">
    <property type="component" value="Unassembled WGS sequence"/>
</dbReference>
<dbReference type="CDD" id="cd03673">
    <property type="entry name" value="NUDIX_Ap6A_hydrolase"/>
    <property type="match status" value="1"/>
</dbReference>
<dbReference type="InterPro" id="IPR020476">
    <property type="entry name" value="Nudix_hydrolase"/>
</dbReference>
<dbReference type="InterPro" id="IPR015797">
    <property type="entry name" value="NUDIX_hydrolase-like_dom_sf"/>
</dbReference>
<dbReference type="PROSITE" id="PS51462">
    <property type="entry name" value="NUDIX"/>
    <property type="match status" value="1"/>
</dbReference>
<proteinExistence type="inferred from homology"/>
<feature type="domain" description="Nudix hydrolase" evidence="4">
    <location>
        <begin position="12"/>
        <end position="139"/>
    </location>
</feature>
<dbReference type="RefSeq" id="WP_311667645.1">
    <property type="nucleotide sequence ID" value="NZ_JAVREO010000008.1"/>
</dbReference>
<organism evidence="5 6">
    <name type="scientific">Streptomyces chisholmiae</name>
    <dbReference type="NCBI Taxonomy" id="3075540"/>
    <lineage>
        <taxon>Bacteria</taxon>
        <taxon>Bacillati</taxon>
        <taxon>Actinomycetota</taxon>
        <taxon>Actinomycetes</taxon>
        <taxon>Kitasatosporales</taxon>
        <taxon>Streptomycetaceae</taxon>
        <taxon>Streptomyces</taxon>
    </lineage>
</organism>
<dbReference type="GO" id="GO:0016787">
    <property type="term" value="F:hydrolase activity"/>
    <property type="evidence" value="ECO:0007669"/>
    <property type="project" value="UniProtKB-KW"/>
</dbReference>
<evidence type="ECO:0000256" key="3">
    <source>
        <dbReference type="RuleBase" id="RU003476"/>
    </source>
</evidence>
<accession>A0ABU2JRE9</accession>
<dbReference type="PRINTS" id="PR00502">
    <property type="entry name" value="NUDIXFAMILY"/>
</dbReference>
<comment type="similarity">
    <text evidence="1 3">Belongs to the Nudix hydrolase family.</text>
</comment>
<sequence>MAREAERAGEPVVILAAGCVLWRAAADGGFEVALVHRPRYDDWSHPKGKLDPGESASTAARREVLEETGMRCALGQPLSTQRYPAPGGTKRVEYWLARALDGRFTPNDEVDEVRWLAPGPAAEALTHPQDVALLDEATASLTAGGRRNAG</sequence>
<gene>
    <name evidence="5" type="ORF">RM844_14815</name>
</gene>
<dbReference type="SUPFAM" id="SSF55811">
    <property type="entry name" value="Nudix"/>
    <property type="match status" value="1"/>
</dbReference>
<evidence type="ECO:0000259" key="4">
    <source>
        <dbReference type="PROSITE" id="PS51462"/>
    </source>
</evidence>
<evidence type="ECO:0000256" key="2">
    <source>
        <dbReference type="ARBA" id="ARBA00022801"/>
    </source>
</evidence>
<evidence type="ECO:0000313" key="5">
    <source>
        <dbReference type="EMBL" id="MDT0267558.1"/>
    </source>
</evidence>
<dbReference type="InterPro" id="IPR051325">
    <property type="entry name" value="Nudix_hydrolase_domain"/>
</dbReference>
<evidence type="ECO:0000256" key="1">
    <source>
        <dbReference type="ARBA" id="ARBA00005582"/>
    </source>
</evidence>
<comment type="caution">
    <text evidence="5">The sequence shown here is derived from an EMBL/GenBank/DDBJ whole genome shotgun (WGS) entry which is preliminary data.</text>
</comment>
<dbReference type="PANTHER" id="PTHR21340:SF0">
    <property type="entry name" value="BIS(5'-NUCLEOSYL)-TETRAPHOSPHATASE [ASYMMETRICAL]"/>
    <property type="match status" value="1"/>
</dbReference>
<dbReference type="EC" id="3.6.-.-" evidence="5"/>
<keyword evidence="2 3" id="KW-0378">Hydrolase</keyword>
<protein>
    <submittedName>
        <fullName evidence="5">NUDIX hydrolase</fullName>
        <ecNumber evidence="5">3.6.-.-</ecNumber>
    </submittedName>
</protein>
<evidence type="ECO:0000313" key="6">
    <source>
        <dbReference type="Proteomes" id="UP001183410"/>
    </source>
</evidence>
<dbReference type="PROSITE" id="PS00893">
    <property type="entry name" value="NUDIX_BOX"/>
    <property type="match status" value="1"/>
</dbReference>
<dbReference type="Pfam" id="PF00293">
    <property type="entry name" value="NUDIX"/>
    <property type="match status" value="1"/>
</dbReference>
<dbReference type="PANTHER" id="PTHR21340">
    <property type="entry name" value="DIADENOSINE 5,5-P1,P4-TETRAPHOSPHATE PYROPHOSPHOHYDROLASE MUTT"/>
    <property type="match status" value="1"/>
</dbReference>